<dbReference type="EMBL" id="JARKNE010000001">
    <property type="protein sequence ID" value="KAK5844300.1"/>
    <property type="molecule type" value="Genomic_DNA"/>
</dbReference>
<organism evidence="1 2">
    <name type="scientific">Gossypium arboreum</name>
    <name type="common">Tree cotton</name>
    <name type="synonym">Gossypium nanking</name>
    <dbReference type="NCBI Taxonomy" id="29729"/>
    <lineage>
        <taxon>Eukaryota</taxon>
        <taxon>Viridiplantae</taxon>
        <taxon>Streptophyta</taxon>
        <taxon>Embryophyta</taxon>
        <taxon>Tracheophyta</taxon>
        <taxon>Spermatophyta</taxon>
        <taxon>Magnoliopsida</taxon>
        <taxon>eudicotyledons</taxon>
        <taxon>Gunneridae</taxon>
        <taxon>Pentapetalae</taxon>
        <taxon>rosids</taxon>
        <taxon>malvids</taxon>
        <taxon>Malvales</taxon>
        <taxon>Malvaceae</taxon>
        <taxon>Malvoideae</taxon>
        <taxon>Gossypium</taxon>
    </lineage>
</organism>
<gene>
    <name evidence="1" type="ORF">PVK06_000436</name>
</gene>
<name>A0ABR0QYB3_GOSAR</name>
<evidence type="ECO:0000313" key="1">
    <source>
        <dbReference type="EMBL" id="KAK5844300.1"/>
    </source>
</evidence>
<evidence type="ECO:0008006" key="3">
    <source>
        <dbReference type="Google" id="ProtNLM"/>
    </source>
</evidence>
<sequence>MVKLTKPNQASFVARRNITVNIIVAQETIHSMKGFKGGKYGMTLKINLEKASDKVRWDFLEDTLLEAGLPCLLVSVILNCVSSASLQVLWNGDVTEAFRPSCRIRQGDPLSLDLIIPCIEKLGHLIEETLNRGSWSPIFLSRRGPALTILSFSMKPIGIK</sequence>
<protein>
    <recommendedName>
        <fullName evidence="3">Reverse transcriptase domain-containing protein</fullName>
    </recommendedName>
</protein>
<proteinExistence type="predicted"/>
<keyword evidence="2" id="KW-1185">Reference proteome</keyword>
<dbReference type="PANTHER" id="PTHR46890">
    <property type="entry name" value="NON-LTR RETROLELEMENT REVERSE TRANSCRIPTASE-LIKE PROTEIN-RELATED"/>
    <property type="match status" value="1"/>
</dbReference>
<dbReference type="InterPro" id="IPR052343">
    <property type="entry name" value="Retrotransposon-Effector_Assoc"/>
</dbReference>
<comment type="caution">
    <text evidence="1">The sequence shown here is derived from an EMBL/GenBank/DDBJ whole genome shotgun (WGS) entry which is preliminary data.</text>
</comment>
<evidence type="ECO:0000313" key="2">
    <source>
        <dbReference type="Proteomes" id="UP001358586"/>
    </source>
</evidence>
<accession>A0ABR0QYB3</accession>
<reference evidence="1 2" key="1">
    <citation type="submission" date="2023-03" db="EMBL/GenBank/DDBJ databases">
        <title>WGS of Gossypium arboreum.</title>
        <authorList>
            <person name="Yu D."/>
        </authorList>
    </citation>
    <scope>NUCLEOTIDE SEQUENCE [LARGE SCALE GENOMIC DNA]</scope>
    <source>
        <tissue evidence="1">Leaf</tissue>
    </source>
</reference>
<dbReference type="PANTHER" id="PTHR46890:SF48">
    <property type="entry name" value="RNA-DIRECTED DNA POLYMERASE"/>
    <property type="match status" value="1"/>
</dbReference>
<dbReference type="Proteomes" id="UP001358586">
    <property type="component" value="Chromosome 1"/>
</dbReference>